<comment type="subcellular location">
    <subcellularLocation>
        <location evidence="1">Periplasm</location>
    </subcellularLocation>
</comment>
<dbReference type="GO" id="GO:0030288">
    <property type="term" value="C:outer membrane-bounded periplasmic space"/>
    <property type="evidence" value="ECO:0007669"/>
    <property type="project" value="TreeGrafter"/>
</dbReference>
<evidence type="ECO:0000256" key="1">
    <source>
        <dbReference type="ARBA" id="ARBA00004418"/>
    </source>
</evidence>
<evidence type="ECO:0000256" key="2">
    <source>
        <dbReference type="ARBA" id="ARBA00008150"/>
    </source>
</evidence>
<dbReference type="Pfam" id="PF17188">
    <property type="entry name" value="MucB_RseB_C"/>
    <property type="match status" value="1"/>
</dbReference>
<evidence type="ECO:0000259" key="6">
    <source>
        <dbReference type="Pfam" id="PF17188"/>
    </source>
</evidence>
<evidence type="ECO:0000256" key="3">
    <source>
        <dbReference type="ARBA" id="ARBA00022729"/>
    </source>
</evidence>
<dbReference type="PANTHER" id="PTHR38782">
    <property type="match status" value="1"/>
</dbReference>
<dbReference type="InterPro" id="IPR005588">
    <property type="entry name" value="MucB_RseB"/>
</dbReference>
<dbReference type="OrthoDB" id="7067274at2"/>
<dbReference type="PIRSF" id="PIRSF005427">
    <property type="entry name" value="RseB"/>
    <property type="match status" value="1"/>
</dbReference>
<dbReference type="Pfam" id="PF03888">
    <property type="entry name" value="MucB_RseB"/>
    <property type="match status" value="1"/>
</dbReference>
<gene>
    <name evidence="7" type="ordered locus">Fbal_0726</name>
</gene>
<dbReference type="GO" id="GO:0032885">
    <property type="term" value="P:regulation of polysaccharide biosynthetic process"/>
    <property type="evidence" value="ECO:0007669"/>
    <property type="project" value="TreeGrafter"/>
</dbReference>
<name>E1SRW8_FERBD</name>
<dbReference type="HOGENOM" id="CLU_054710_1_0_6"/>
<feature type="domain" description="MucB/RseB N-terminal" evidence="5">
    <location>
        <begin position="10"/>
        <end position="176"/>
    </location>
</feature>
<comment type="similarity">
    <text evidence="2">Belongs to the RseB family.</text>
</comment>
<dbReference type="STRING" id="550540.Fbal_0726"/>
<dbReference type="EMBL" id="CP002209">
    <property type="protein sequence ID" value="ADN74937.1"/>
    <property type="molecule type" value="Genomic_DNA"/>
</dbReference>
<dbReference type="Proteomes" id="UP000006683">
    <property type="component" value="Chromosome"/>
</dbReference>
<proteinExistence type="inferred from homology"/>
<accession>E1SRW8</accession>
<dbReference type="eggNOG" id="COG3026">
    <property type="taxonomic scope" value="Bacteria"/>
</dbReference>
<dbReference type="InterPro" id="IPR033436">
    <property type="entry name" value="MucB/RseB_C"/>
</dbReference>
<evidence type="ECO:0000313" key="7">
    <source>
        <dbReference type="EMBL" id="ADN74937.1"/>
    </source>
</evidence>
<dbReference type="InterPro" id="IPR038484">
    <property type="entry name" value="MucB/RseB_C_sf"/>
</dbReference>
<evidence type="ECO:0000259" key="5">
    <source>
        <dbReference type="Pfam" id="PF03888"/>
    </source>
</evidence>
<dbReference type="Gene3D" id="3.30.200.100">
    <property type="entry name" value="MucB/RseB, C-terminal domain"/>
    <property type="match status" value="1"/>
</dbReference>
<dbReference type="GO" id="GO:0045152">
    <property type="term" value="F:antisigma factor binding"/>
    <property type="evidence" value="ECO:0007669"/>
    <property type="project" value="TreeGrafter"/>
</dbReference>
<dbReference type="InterPro" id="IPR033434">
    <property type="entry name" value="MucB/RseB_N"/>
</dbReference>
<dbReference type="Gene3D" id="2.50.20.10">
    <property type="entry name" value="Lipoprotein localisation LolA/LolB/LppX"/>
    <property type="match status" value="1"/>
</dbReference>
<keyword evidence="3" id="KW-0732">Signal</keyword>
<keyword evidence="8" id="KW-1185">Reference proteome</keyword>
<reference evidence="7 8" key="1">
    <citation type="journal article" date="2010" name="Stand. Genomic Sci.">
        <title>Complete genome sequence of Ferrimonas balearica type strain (PAT).</title>
        <authorList>
            <person name="Nolan M."/>
            <person name="Sikorski J."/>
            <person name="Davenport K."/>
            <person name="Lucas S."/>
            <person name="Glavina Del Rio T."/>
            <person name="Tice H."/>
            <person name="Cheng J."/>
            <person name="Goodwin L."/>
            <person name="Pitluck S."/>
            <person name="Liolios K."/>
            <person name="Ivanova N."/>
            <person name="Mavromatis K."/>
            <person name="Ovchinnikova G."/>
            <person name="Pati A."/>
            <person name="Chen A."/>
            <person name="Palaniappan K."/>
            <person name="Land M."/>
            <person name="Hauser L."/>
            <person name="Chang Y."/>
            <person name="Jeffries C."/>
            <person name="Tapia R."/>
            <person name="Brettin T."/>
            <person name="Detter J."/>
            <person name="Han C."/>
            <person name="Yasawong M."/>
            <person name="Rohde M."/>
            <person name="Tindall B."/>
            <person name="Goker M."/>
            <person name="Woyke T."/>
            <person name="Bristow J."/>
            <person name="Eisen J."/>
            <person name="Markowitz V."/>
            <person name="Hugenholtz P."/>
            <person name="Kyrpides N."/>
            <person name="Klenk H."/>
            <person name="Lapidus A."/>
        </authorList>
    </citation>
    <scope>NUCLEOTIDE SEQUENCE [LARGE SCALE GENOMIC DNA]</scope>
    <source>
        <strain evidence="8">DSM 9799 / CCM 4581 / KCTC 23876 / PAT</strain>
    </source>
</reference>
<organism evidence="7 8">
    <name type="scientific">Ferrimonas balearica (strain DSM 9799 / CCM 4581 / KCTC 23876 / PAT)</name>
    <dbReference type="NCBI Taxonomy" id="550540"/>
    <lineage>
        <taxon>Bacteria</taxon>
        <taxon>Pseudomonadati</taxon>
        <taxon>Pseudomonadota</taxon>
        <taxon>Gammaproteobacteria</taxon>
        <taxon>Alteromonadales</taxon>
        <taxon>Ferrimonadaceae</taxon>
        <taxon>Ferrimonas</taxon>
    </lineage>
</organism>
<dbReference type="AlphaFoldDB" id="E1SRW8"/>
<feature type="domain" description="MucB/RseB C-terminal" evidence="6">
    <location>
        <begin position="200"/>
        <end position="295"/>
    </location>
</feature>
<dbReference type="PANTHER" id="PTHR38782:SF1">
    <property type="entry name" value="SIGMA-E FACTOR REGULATORY PROTEIN RSEB"/>
    <property type="match status" value="1"/>
</dbReference>
<keyword evidence="4" id="KW-0574">Periplasm</keyword>
<dbReference type="CDD" id="cd16327">
    <property type="entry name" value="RseB"/>
    <property type="match status" value="1"/>
</dbReference>
<evidence type="ECO:0000313" key="8">
    <source>
        <dbReference type="Proteomes" id="UP000006683"/>
    </source>
</evidence>
<sequence>MAANAQEAVSAQAWLERMASALNTQPFQLSFVQLQRDQIRALRYLHGVVDGEEVAYLDHLNGPAKSVVRVGEQVTYLEHDVAPYSVAAARIRGWLPPVFGGQIERLVPHYQFVLAGRNRVAGRTAQLIRVVPNDSFRYQYRVWLDLETALPLRVDLLDTDNNLLEQLLVIELHKFDQPLPALAELKGRKWPDVVLPPHQKDTPRWQFGWLPHGFEMTHYDRHMLLGLNEPVEYLSLSDGLAELSVYIGRVGQVELPTHLTTTNGLALATAIHGDVEVVVVGKMPVDTLSNVANNIYPVQGTEQGGDSD</sequence>
<dbReference type="KEGG" id="fbl:Fbal_0726"/>
<evidence type="ECO:0000256" key="4">
    <source>
        <dbReference type="ARBA" id="ARBA00022764"/>
    </source>
</evidence>
<protein>
    <submittedName>
        <fullName evidence="7">Sigma E regulatory protein, MucB/RseB</fullName>
    </submittedName>
</protein>